<accession>A0A1Y1JNU0</accession>
<dbReference type="OrthoDB" id="59470at2759"/>
<dbReference type="GeneID" id="39749239"/>
<dbReference type="Proteomes" id="UP000195521">
    <property type="component" value="Unassembled WGS sequence"/>
</dbReference>
<dbReference type="GO" id="GO:0046394">
    <property type="term" value="P:carboxylic acid biosynthetic process"/>
    <property type="evidence" value="ECO:0007669"/>
    <property type="project" value="UniProtKB-ARBA"/>
</dbReference>
<dbReference type="InterPro" id="IPR036038">
    <property type="entry name" value="Aminotransferase-like"/>
</dbReference>
<evidence type="ECO:0000256" key="1">
    <source>
        <dbReference type="ARBA" id="ARBA00009320"/>
    </source>
</evidence>
<dbReference type="InterPro" id="IPR050571">
    <property type="entry name" value="Class-IV_PLP-Dep_Aminotrnsfr"/>
</dbReference>
<dbReference type="PANTHER" id="PTHR42743">
    <property type="entry name" value="AMINO-ACID AMINOTRANSFERASE"/>
    <property type="match status" value="1"/>
</dbReference>
<dbReference type="AlphaFoldDB" id="A0A1Y1JNU0"/>
<dbReference type="Pfam" id="PF01063">
    <property type="entry name" value="Aminotran_4"/>
    <property type="match status" value="1"/>
</dbReference>
<proteinExistence type="inferred from homology"/>
<dbReference type="InterPro" id="IPR001544">
    <property type="entry name" value="Aminotrans_IV"/>
</dbReference>
<gene>
    <name evidence="2" type="ORF">PGO_125000</name>
</gene>
<evidence type="ECO:0000313" key="2">
    <source>
        <dbReference type="EMBL" id="GAW82502.1"/>
    </source>
</evidence>
<dbReference type="GO" id="GO:0016829">
    <property type="term" value="F:lyase activity"/>
    <property type="evidence" value="ECO:0007669"/>
    <property type="project" value="UniProtKB-KW"/>
</dbReference>
<dbReference type="InterPro" id="IPR043132">
    <property type="entry name" value="BCAT-like_C"/>
</dbReference>
<name>A0A1Y1JNU0_PLAGO</name>
<dbReference type="EMBL" id="BDQF01000013">
    <property type="protein sequence ID" value="GAW82502.1"/>
    <property type="molecule type" value="Genomic_DNA"/>
</dbReference>
<keyword evidence="3" id="KW-1185">Reference proteome</keyword>
<comment type="caution">
    <text evidence="2">The sequence shown here is derived from an EMBL/GenBank/DDBJ whole genome shotgun (WGS) entry which is preliminary data.</text>
</comment>
<reference evidence="3" key="1">
    <citation type="submission" date="2017-04" db="EMBL/GenBank/DDBJ databases">
        <title>Plasmodium gonderi genome.</title>
        <authorList>
            <person name="Arisue N."/>
            <person name="Honma H."/>
            <person name="Kawai S."/>
            <person name="Tougan T."/>
            <person name="Tanabe K."/>
            <person name="Horii T."/>
        </authorList>
    </citation>
    <scope>NUCLEOTIDE SEQUENCE [LARGE SCALE GENOMIC DNA]</scope>
    <source>
        <strain evidence="3">ATCC 30045</strain>
    </source>
</reference>
<dbReference type="OMA" id="EYIFNFT"/>
<sequence length="317" mass="37193">MAIFIKNNVPSLVDMPALEFIKLGIHGVYTTMKTVTSYEYIFNFTLHMKNLHMYATNFLKLQINDNNKECITNILQSLTLENICKYSSRNIKTGFEFLNALNDDSKKKHFSENSNYMVMVTITWDIVNNKKYSLNVPFSILCYIKCLPRHNSNVQIDIMCGERKLPNIKYSNVFDIREKLLKLKNEDSNDVVLYNEKGEITEGLTCNFFCFFENILYTANDEYVLKGTTREQIIDLCEKEGIKLKRESINIRDVELFEFCFICSTTRNILPVKKIILYSENKKTFEKDVNHPVLLKLQQKLKEAIEKKKEKYDAYIC</sequence>
<dbReference type="Gene3D" id="3.20.10.10">
    <property type="entry name" value="D-amino Acid Aminotransferase, subunit A, domain 2"/>
    <property type="match status" value="1"/>
</dbReference>
<dbReference type="SUPFAM" id="SSF56752">
    <property type="entry name" value="D-aminoacid aminotransferase-like PLP-dependent enzymes"/>
    <property type="match status" value="1"/>
</dbReference>
<protein>
    <submittedName>
        <fullName evidence="2">Aminodeoxychorismate lyase</fullName>
    </submittedName>
</protein>
<keyword evidence="2" id="KW-0456">Lyase</keyword>
<evidence type="ECO:0000313" key="3">
    <source>
        <dbReference type="Proteomes" id="UP000195521"/>
    </source>
</evidence>
<dbReference type="PANTHER" id="PTHR42743:SF11">
    <property type="entry name" value="AMINODEOXYCHORISMATE LYASE"/>
    <property type="match status" value="1"/>
</dbReference>
<comment type="similarity">
    <text evidence="1">Belongs to the class-IV pyridoxal-phosphate-dependent aminotransferase family.</text>
</comment>
<dbReference type="RefSeq" id="XP_028545091.1">
    <property type="nucleotide sequence ID" value="XM_028689290.1"/>
</dbReference>
<organism evidence="2 3">
    <name type="scientific">Plasmodium gonderi</name>
    <dbReference type="NCBI Taxonomy" id="77519"/>
    <lineage>
        <taxon>Eukaryota</taxon>
        <taxon>Sar</taxon>
        <taxon>Alveolata</taxon>
        <taxon>Apicomplexa</taxon>
        <taxon>Aconoidasida</taxon>
        <taxon>Haemosporida</taxon>
        <taxon>Plasmodiidae</taxon>
        <taxon>Plasmodium</taxon>
        <taxon>Plasmodium (Plasmodium)</taxon>
    </lineage>
</organism>